<dbReference type="SUPFAM" id="SSF89392">
    <property type="entry name" value="Prokaryotic lipoproteins and lipoprotein localization factors"/>
    <property type="match status" value="1"/>
</dbReference>
<gene>
    <name evidence="2" type="ORF">ACFFVI_05885</name>
</gene>
<dbReference type="InterPro" id="IPR029046">
    <property type="entry name" value="LolA/LolB/LppX"/>
</dbReference>
<dbReference type="InterPro" id="IPR046720">
    <property type="entry name" value="DUF6612"/>
</dbReference>
<evidence type="ECO:0000313" key="3">
    <source>
        <dbReference type="Proteomes" id="UP001589748"/>
    </source>
</evidence>
<organism evidence="2 3">
    <name type="scientific">Kineococcus gynurae</name>
    <dbReference type="NCBI Taxonomy" id="452979"/>
    <lineage>
        <taxon>Bacteria</taxon>
        <taxon>Bacillati</taxon>
        <taxon>Actinomycetota</taxon>
        <taxon>Actinomycetes</taxon>
        <taxon>Kineosporiales</taxon>
        <taxon>Kineosporiaceae</taxon>
        <taxon>Kineococcus</taxon>
    </lineage>
</organism>
<dbReference type="Gene3D" id="2.50.20.20">
    <property type="match status" value="1"/>
</dbReference>
<protein>
    <submittedName>
        <fullName evidence="2">DUF6612 family protein</fullName>
    </submittedName>
</protein>
<dbReference type="RefSeq" id="WP_380138249.1">
    <property type="nucleotide sequence ID" value="NZ_JBHLUI010000009.1"/>
</dbReference>
<evidence type="ECO:0000256" key="1">
    <source>
        <dbReference type="SAM" id="SignalP"/>
    </source>
</evidence>
<feature type="chain" id="PRO_5046437143" evidence="1">
    <location>
        <begin position="25"/>
        <end position="288"/>
    </location>
</feature>
<proteinExistence type="predicted"/>
<feature type="signal peptide" evidence="1">
    <location>
        <begin position="1"/>
        <end position="24"/>
    </location>
</feature>
<keyword evidence="1" id="KW-0732">Signal</keyword>
<name>A0ABV5LQY0_9ACTN</name>
<evidence type="ECO:0000313" key="2">
    <source>
        <dbReference type="EMBL" id="MFB9376492.1"/>
    </source>
</evidence>
<keyword evidence="3" id="KW-1185">Reference proteome</keyword>
<dbReference type="Proteomes" id="UP001589748">
    <property type="component" value="Unassembled WGS sequence"/>
</dbReference>
<comment type="caution">
    <text evidence="2">The sequence shown here is derived from an EMBL/GenBank/DDBJ whole genome shotgun (WGS) entry which is preliminary data.</text>
</comment>
<sequence length="288" mass="29474">MTIVRRTFRNRSAGLTVAAAAALALTLGGCTSGSDGDAGAAPSASVTSPSTELSAFQVVQASAQQSKEAGSAKFALTMTTDAGGQSQDITGEGAFTDAGAFEMTMSLPAEVGGSLQLRLVDGVMYLSGAPLTGEGQWMKMPLDGMAGAGLNTAQMDPSAQLEQLQAVADDVKEVEPTTVRGVQARGFSGTIDPQKAYDLLPPEQQNPEAEKALQESGVTSVPFTLYVDDQNRPVRMTQEVSSAGAAGEMKVNISMDFYDWGSDVQVQAPDAASVIEAPAGLAGAGQGA</sequence>
<dbReference type="EMBL" id="JBHMDM010000003">
    <property type="protein sequence ID" value="MFB9376492.1"/>
    <property type="molecule type" value="Genomic_DNA"/>
</dbReference>
<dbReference type="PROSITE" id="PS51257">
    <property type="entry name" value="PROKAR_LIPOPROTEIN"/>
    <property type="match status" value="1"/>
</dbReference>
<dbReference type="Pfam" id="PF20316">
    <property type="entry name" value="DUF6612"/>
    <property type="match status" value="1"/>
</dbReference>
<reference evidence="2 3" key="1">
    <citation type="submission" date="2024-09" db="EMBL/GenBank/DDBJ databases">
        <authorList>
            <person name="Sun Q."/>
            <person name="Mori K."/>
        </authorList>
    </citation>
    <scope>NUCLEOTIDE SEQUENCE [LARGE SCALE GENOMIC DNA]</scope>
    <source>
        <strain evidence="2 3">TISTR 1856</strain>
    </source>
</reference>
<accession>A0ABV5LQY0</accession>